<comment type="caution">
    <text evidence="13">The sequence shown here is derived from an EMBL/GenBank/DDBJ whole genome shotgun (WGS) entry which is preliminary data.</text>
</comment>
<feature type="domain" description="Beta-Casp" evidence="12">
    <location>
        <begin position="569"/>
        <end position="692"/>
    </location>
</feature>
<dbReference type="OrthoDB" id="10249535at2759"/>
<feature type="region of interest" description="Disordered" evidence="10">
    <location>
        <begin position="448"/>
        <end position="467"/>
    </location>
</feature>
<evidence type="ECO:0000256" key="9">
    <source>
        <dbReference type="ARBA" id="ARBA00023242"/>
    </source>
</evidence>
<feature type="region of interest" description="Disordered" evidence="10">
    <location>
        <begin position="182"/>
        <end position="247"/>
    </location>
</feature>
<feature type="compositionally biased region" description="Low complexity" evidence="10">
    <location>
        <begin position="1163"/>
        <end position="1176"/>
    </location>
</feature>
<dbReference type="VEuPathDB" id="ToxoDB:BESB_017820"/>
<dbReference type="GO" id="GO:0016787">
    <property type="term" value="F:hydrolase activity"/>
    <property type="evidence" value="ECO:0007669"/>
    <property type="project" value="UniProtKB-KW"/>
</dbReference>
<dbReference type="SMART" id="SM01027">
    <property type="entry name" value="Beta-Casp"/>
    <property type="match status" value="1"/>
</dbReference>
<comment type="similarity">
    <text evidence="4">Belongs to the metallo-beta-lactamase superfamily. RNA-metabolizing metallo-beta-lactamase-like family. INTS11 subfamily.</text>
</comment>
<comment type="subcellular location">
    <subcellularLocation>
        <location evidence="3">Cytoplasm</location>
    </subcellularLocation>
    <subcellularLocation>
        <location evidence="2">Nucleus</location>
    </subcellularLocation>
</comment>
<dbReference type="SUPFAM" id="SSF56281">
    <property type="entry name" value="Metallo-hydrolase/oxidoreductase"/>
    <property type="match status" value="1"/>
</dbReference>
<accession>A0A2A9M5I7</accession>
<evidence type="ECO:0000256" key="4">
    <source>
        <dbReference type="ARBA" id="ARBA00007093"/>
    </source>
</evidence>
<proteinExistence type="inferred from homology"/>
<dbReference type="PANTHER" id="PTHR11203">
    <property type="entry name" value="CLEAVAGE AND POLYADENYLATION SPECIFICITY FACTOR FAMILY MEMBER"/>
    <property type="match status" value="1"/>
</dbReference>
<sequence length="1187" mass="125621">MTEPQRPPSRGGPVQALASSSSSRELRRRGASASLALPRRPSPPTARSSFAPAAPPASSFSTSVPSPASVSSVPPASLVSSSTLFPRLLHVTALGAGQDVGRSAVCVRVGCRCVMFDCGCHLGMKDARKFPLFDKLASLALEQGRAEKRESLLVGGDDETVPASSLEAERLRKRAREDVEARRERCASLQDVRGAEERTRSSSHSRERRLSPQPPNARAAGRAVSGERDDRGSPSPRGHSDSLQRAASLPRSAQVFAAADGESSFSSSLLSLEALLRQPRGIFSHAVDACVVTHFHLDHCGALPTFTEDLQYRGPVLMTFPTKALSPLLLLDCARVGRDRLQRGRLQQAYAAAASAASAASPAPGERERSSHALFEAPHPHAAKTAANAAMGLTRGRGALRSEKKAAQAAVASTPPVATPAPGSLWTFGEGDVHESLRRVKALRLHETWSSAEEEKQSDAGDGGDAEAGEEIQLTPYYAGHVLGAAMFELKIGKTKVVYTGDYNTLPDRHLGSASIPCLRPDVLISECTYASFVRPSKKTVERDFCAIVHDTLTKGGKVLIPVFAVGRAQELCMLLENYWDRMHLEFPIYFAGGMTERANAYYRLYVHWSKAEANADADDEDALPTSAFSFPHILPFQSSLLSAPTPLVLLATPGMLHGGLALKALKAWASEPANLVLLPGYCVRGTVGAMLIAGQRQIPLDGHATLNVKCKVRYMSFSAHADTTGIQQLVLNTQPRSVVLVHGEKEGMERLANVIRKDFNIPVFTPATGQTVSIPVARPQRAVPVYVHLNFLRTAVAAAAAAGAPGQAAGSTQQREELARLVASCTEGDDELRRVLVSSGFASLLGLEPGSLGDARRGSPSLSAGSSPCVVSSGVLPRYFPFLPAPPALLFKLSASGAPPLESSSDPDVAPRADFADGNARYLLVDVETLREAAKDAAMYGAGSLLRHLDNARGSVPSAPSSSSSRMASAEGVASTESSFAACESPASILADFSGTAEAAVPSCLRLHCVRYSKRATIAFAAFRSLLHLFFEYFAQCHAACAQRNGEASGAAAAAPPAELSGPLHLGVNVKVQTIGGGTEPRSDAQAGEGAHVDCAREARQPEENAQGANADEDAPVLVAFLSLVAVHDGRETLRMQWAEEDDHPGSAVFVFVEFFSSFDSTTGETGSHGSSEKGPASPFSVKTEP</sequence>
<dbReference type="GO" id="GO:0016180">
    <property type="term" value="P:snRNA processing"/>
    <property type="evidence" value="ECO:0007669"/>
    <property type="project" value="TreeGrafter"/>
</dbReference>
<organism evidence="13 14">
    <name type="scientific">Besnoitia besnoiti</name>
    <name type="common">Apicomplexan protozoan</name>
    <dbReference type="NCBI Taxonomy" id="94643"/>
    <lineage>
        <taxon>Eukaryota</taxon>
        <taxon>Sar</taxon>
        <taxon>Alveolata</taxon>
        <taxon>Apicomplexa</taxon>
        <taxon>Conoidasida</taxon>
        <taxon>Coccidia</taxon>
        <taxon>Eucoccidiorida</taxon>
        <taxon>Eimeriorina</taxon>
        <taxon>Sarcocystidae</taxon>
        <taxon>Besnoitia</taxon>
    </lineage>
</organism>
<evidence type="ECO:0000256" key="6">
    <source>
        <dbReference type="ARBA" id="ARBA00022723"/>
    </source>
</evidence>
<name>A0A2A9M5I7_BESBE</name>
<evidence type="ECO:0000259" key="11">
    <source>
        <dbReference type="SMART" id="SM00849"/>
    </source>
</evidence>
<dbReference type="Pfam" id="PF16661">
    <property type="entry name" value="Lactamase_B_6"/>
    <property type="match status" value="1"/>
</dbReference>
<evidence type="ECO:0000256" key="1">
    <source>
        <dbReference type="ARBA" id="ARBA00001947"/>
    </source>
</evidence>
<comment type="cofactor">
    <cofactor evidence="1">
        <name>Zn(2+)</name>
        <dbReference type="ChEBI" id="CHEBI:29105"/>
    </cofactor>
</comment>
<keyword evidence="14" id="KW-1185">Reference proteome</keyword>
<dbReference type="Gene3D" id="3.60.15.10">
    <property type="entry name" value="Ribonuclease Z/Hydroxyacylglutathione hydrolase-like"/>
    <property type="match status" value="2"/>
</dbReference>
<evidence type="ECO:0000259" key="12">
    <source>
        <dbReference type="SMART" id="SM01027"/>
    </source>
</evidence>
<dbReference type="AlphaFoldDB" id="A0A2A9M5I7"/>
<keyword evidence="7" id="KW-0378">Hydrolase</keyword>
<feature type="domain" description="Metallo-beta-lactamase" evidence="11">
    <location>
        <begin position="103"/>
        <end position="549"/>
    </location>
</feature>
<gene>
    <name evidence="13" type="ORF">BESB_017820</name>
</gene>
<dbReference type="GO" id="GO:0004521">
    <property type="term" value="F:RNA endonuclease activity"/>
    <property type="evidence" value="ECO:0007669"/>
    <property type="project" value="TreeGrafter"/>
</dbReference>
<dbReference type="Gene3D" id="3.40.50.10890">
    <property type="match status" value="1"/>
</dbReference>
<dbReference type="Pfam" id="PF10996">
    <property type="entry name" value="Beta-Casp"/>
    <property type="match status" value="1"/>
</dbReference>
<keyword evidence="6" id="KW-0479">Metal-binding</keyword>
<dbReference type="SMART" id="SM00849">
    <property type="entry name" value="Lactamase_B"/>
    <property type="match status" value="1"/>
</dbReference>
<dbReference type="Proteomes" id="UP000224006">
    <property type="component" value="Chromosome X"/>
</dbReference>
<keyword evidence="8" id="KW-0862">Zinc</keyword>
<dbReference type="KEGG" id="bbes:BESB_017820"/>
<feature type="region of interest" description="Disordered" evidence="10">
    <location>
        <begin position="1"/>
        <end position="75"/>
    </location>
</feature>
<keyword evidence="5" id="KW-0963">Cytoplasm</keyword>
<dbReference type="InterPro" id="IPR022712">
    <property type="entry name" value="Beta_Casp"/>
</dbReference>
<evidence type="ECO:0000256" key="8">
    <source>
        <dbReference type="ARBA" id="ARBA00022833"/>
    </source>
</evidence>
<dbReference type="InterPro" id="IPR001279">
    <property type="entry name" value="Metallo-B-lactamas"/>
</dbReference>
<feature type="compositionally biased region" description="Basic and acidic residues" evidence="10">
    <location>
        <begin position="193"/>
        <end position="210"/>
    </location>
</feature>
<dbReference type="EMBL" id="NWUJ01000011">
    <property type="protein sequence ID" value="PFH32464.1"/>
    <property type="molecule type" value="Genomic_DNA"/>
</dbReference>
<dbReference type="PANTHER" id="PTHR11203:SF37">
    <property type="entry name" value="INTEGRATOR COMPLEX SUBUNIT 11"/>
    <property type="match status" value="1"/>
</dbReference>
<evidence type="ECO:0000313" key="13">
    <source>
        <dbReference type="EMBL" id="PFH32464.1"/>
    </source>
</evidence>
<protein>
    <submittedName>
        <fullName evidence="13">Metallo-beta-lactamase domain-containing protein</fullName>
    </submittedName>
</protein>
<reference evidence="13 14" key="1">
    <citation type="submission" date="2017-09" db="EMBL/GenBank/DDBJ databases">
        <title>Genome sequencing of Besnoitia besnoiti strain Bb-Ger1.</title>
        <authorList>
            <person name="Schares G."/>
            <person name="Venepally P."/>
            <person name="Lorenzi H.A."/>
        </authorList>
    </citation>
    <scope>NUCLEOTIDE SEQUENCE [LARGE SCALE GENOMIC DNA]</scope>
    <source>
        <strain evidence="13 14">Bb-Ger1</strain>
    </source>
</reference>
<dbReference type="RefSeq" id="XP_029216473.1">
    <property type="nucleotide sequence ID" value="XM_029360497.1"/>
</dbReference>
<dbReference type="GO" id="GO:0005634">
    <property type="term" value="C:nucleus"/>
    <property type="evidence" value="ECO:0007669"/>
    <property type="project" value="UniProtKB-SubCell"/>
</dbReference>
<dbReference type="GO" id="GO:0046872">
    <property type="term" value="F:metal ion binding"/>
    <property type="evidence" value="ECO:0007669"/>
    <property type="project" value="UniProtKB-KW"/>
</dbReference>
<dbReference type="InterPro" id="IPR050698">
    <property type="entry name" value="MBL"/>
</dbReference>
<evidence type="ECO:0000256" key="2">
    <source>
        <dbReference type="ARBA" id="ARBA00004123"/>
    </source>
</evidence>
<feature type="region of interest" description="Disordered" evidence="10">
    <location>
        <begin position="1163"/>
        <end position="1187"/>
    </location>
</feature>
<keyword evidence="9" id="KW-0539">Nucleus</keyword>
<dbReference type="STRING" id="94643.A0A2A9M5I7"/>
<evidence type="ECO:0000256" key="5">
    <source>
        <dbReference type="ARBA" id="ARBA00022490"/>
    </source>
</evidence>
<evidence type="ECO:0000313" key="14">
    <source>
        <dbReference type="Proteomes" id="UP000224006"/>
    </source>
</evidence>
<dbReference type="InterPro" id="IPR036866">
    <property type="entry name" value="RibonucZ/Hydroxyglut_hydro"/>
</dbReference>
<dbReference type="FunFam" id="3.40.50.10890:FF:000002">
    <property type="entry name" value="Integrator complex subunit 11"/>
    <property type="match status" value="1"/>
</dbReference>
<feature type="compositionally biased region" description="Low complexity" evidence="10">
    <location>
        <begin position="31"/>
        <end position="75"/>
    </location>
</feature>
<evidence type="ECO:0000256" key="3">
    <source>
        <dbReference type="ARBA" id="ARBA00004496"/>
    </source>
</evidence>
<evidence type="ECO:0000256" key="10">
    <source>
        <dbReference type="SAM" id="MobiDB-lite"/>
    </source>
</evidence>
<dbReference type="InterPro" id="IPR011108">
    <property type="entry name" value="RMMBL"/>
</dbReference>
<evidence type="ECO:0000256" key="7">
    <source>
        <dbReference type="ARBA" id="ARBA00022801"/>
    </source>
</evidence>
<dbReference type="Pfam" id="PF07521">
    <property type="entry name" value="RMMBL"/>
    <property type="match status" value="1"/>
</dbReference>
<dbReference type="GeneID" id="40306843"/>
<feature type="compositionally biased region" description="Basic and acidic residues" evidence="10">
    <location>
        <begin position="225"/>
        <end position="242"/>
    </location>
</feature>
<dbReference type="GO" id="GO:0005737">
    <property type="term" value="C:cytoplasm"/>
    <property type="evidence" value="ECO:0007669"/>
    <property type="project" value="UniProtKB-SubCell"/>
</dbReference>